<dbReference type="PANTHER" id="PTHR23076:SF97">
    <property type="entry name" value="ATP-DEPENDENT ZINC METALLOPROTEASE YME1L1"/>
    <property type="match status" value="1"/>
</dbReference>
<dbReference type="GO" id="GO:0016887">
    <property type="term" value="F:ATP hydrolysis activity"/>
    <property type="evidence" value="ECO:0007669"/>
    <property type="project" value="UniProtKB-UniRule"/>
</dbReference>
<reference evidence="17" key="1">
    <citation type="submission" date="2024-06" db="EMBL/GenBank/DDBJ databases">
        <authorList>
            <person name="Atkinson C."/>
            <person name="McLean J."/>
            <person name="Gallagher L."/>
            <person name="Bor B."/>
            <person name="Mougous J."/>
        </authorList>
    </citation>
    <scope>NUCLEOTIDE SEQUENCE</scope>
    <source>
        <strain evidence="17">TM7-074</strain>
    </source>
</reference>
<proteinExistence type="inferred from homology"/>
<dbReference type="RefSeq" id="WP_369000280.1">
    <property type="nucleotide sequence ID" value="NZ_CP158487.1"/>
</dbReference>
<evidence type="ECO:0000256" key="12">
    <source>
        <dbReference type="ARBA" id="ARBA00023136"/>
    </source>
</evidence>
<dbReference type="AlphaFoldDB" id="A0AB39JAE7"/>
<name>A0AB39JAE7_9BACT</name>
<dbReference type="InterPro" id="IPR003960">
    <property type="entry name" value="ATPase_AAA_CS"/>
</dbReference>
<evidence type="ECO:0000259" key="16">
    <source>
        <dbReference type="SMART" id="SM00382"/>
    </source>
</evidence>
<dbReference type="FunFam" id="3.40.50.300:FF:000001">
    <property type="entry name" value="ATP-dependent zinc metalloprotease FtsH"/>
    <property type="match status" value="1"/>
</dbReference>
<dbReference type="InterPro" id="IPR000642">
    <property type="entry name" value="Peptidase_M41"/>
</dbReference>
<dbReference type="InterPro" id="IPR027417">
    <property type="entry name" value="P-loop_NTPase"/>
</dbReference>
<evidence type="ECO:0000256" key="1">
    <source>
        <dbReference type="ARBA" id="ARBA00004370"/>
    </source>
</evidence>
<dbReference type="NCBIfam" id="TIGR01241">
    <property type="entry name" value="FtsH_fam"/>
    <property type="match status" value="1"/>
</dbReference>
<dbReference type="GO" id="GO:0030163">
    <property type="term" value="P:protein catabolic process"/>
    <property type="evidence" value="ECO:0007669"/>
    <property type="project" value="UniProtKB-UniRule"/>
</dbReference>
<comment type="similarity">
    <text evidence="15">Belongs to the AAA ATPase family.</text>
</comment>
<evidence type="ECO:0000256" key="15">
    <source>
        <dbReference type="RuleBase" id="RU003651"/>
    </source>
</evidence>
<keyword evidence="6 14" id="KW-0547">Nucleotide-binding</keyword>
<evidence type="ECO:0000256" key="6">
    <source>
        <dbReference type="ARBA" id="ARBA00022741"/>
    </source>
</evidence>
<dbReference type="Pfam" id="PF00004">
    <property type="entry name" value="AAA"/>
    <property type="match status" value="1"/>
</dbReference>
<feature type="binding site" evidence="14">
    <location>
        <begin position="205"/>
        <end position="212"/>
    </location>
    <ligand>
        <name>ATP</name>
        <dbReference type="ChEBI" id="CHEBI:30616"/>
    </ligand>
</feature>
<feature type="active site" evidence="14">
    <location>
        <position position="428"/>
    </location>
</feature>
<dbReference type="GO" id="GO:0006508">
    <property type="term" value="P:proteolysis"/>
    <property type="evidence" value="ECO:0007669"/>
    <property type="project" value="UniProtKB-KW"/>
</dbReference>
<accession>A0AB39JAE7</accession>
<evidence type="ECO:0000256" key="9">
    <source>
        <dbReference type="ARBA" id="ARBA00022840"/>
    </source>
</evidence>
<comment type="cofactor">
    <cofactor evidence="14">
        <name>Zn(2+)</name>
        <dbReference type="ChEBI" id="CHEBI:29105"/>
    </cofactor>
    <text evidence="14">Binds 1 zinc ion per subunit.</text>
</comment>
<dbReference type="GO" id="GO:0004176">
    <property type="term" value="F:ATP-dependent peptidase activity"/>
    <property type="evidence" value="ECO:0007669"/>
    <property type="project" value="InterPro"/>
</dbReference>
<dbReference type="FunFam" id="1.10.8.60:FF:000001">
    <property type="entry name" value="ATP-dependent zinc metalloprotease FtsH"/>
    <property type="match status" value="1"/>
</dbReference>
<evidence type="ECO:0000256" key="3">
    <source>
        <dbReference type="ARBA" id="ARBA00022670"/>
    </source>
</evidence>
<dbReference type="Gene3D" id="1.10.8.60">
    <property type="match status" value="1"/>
</dbReference>
<keyword evidence="8 14" id="KW-0862">Zinc</keyword>
<dbReference type="Pfam" id="PF01434">
    <property type="entry name" value="Peptidase_M41"/>
    <property type="match status" value="1"/>
</dbReference>
<gene>
    <name evidence="14 17" type="primary">ftsH</name>
    <name evidence="17" type="ORF">TM074_03320</name>
</gene>
<dbReference type="HAMAP" id="MF_01458">
    <property type="entry name" value="FtsH"/>
    <property type="match status" value="1"/>
</dbReference>
<dbReference type="InterPro" id="IPR037219">
    <property type="entry name" value="Peptidase_M41-like"/>
</dbReference>
<dbReference type="EC" id="3.4.24.-" evidence="14"/>
<comment type="similarity">
    <text evidence="2 14">In the C-terminal section; belongs to the peptidase M41 family.</text>
</comment>
<evidence type="ECO:0000256" key="7">
    <source>
        <dbReference type="ARBA" id="ARBA00022801"/>
    </source>
</evidence>
<dbReference type="EMBL" id="CP158487">
    <property type="protein sequence ID" value="XDN89707.1"/>
    <property type="molecule type" value="Genomic_DNA"/>
</dbReference>
<comment type="similarity">
    <text evidence="13 14">In the central section; belongs to the AAA ATPase family.</text>
</comment>
<evidence type="ECO:0000256" key="10">
    <source>
        <dbReference type="ARBA" id="ARBA00022989"/>
    </source>
</evidence>
<dbReference type="Gene3D" id="1.20.58.760">
    <property type="entry name" value="Peptidase M41"/>
    <property type="match status" value="1"/>
</dbReference>
<keyword evidence="11 14" id="KW-0482">Metalloprotease</keyword>
<keyword evidence="9 14" id="KW-0067">ATP-binding</keyword>
<comment type="subcellular location">
    <subcellularLocation>
        <location evidence="14">Cell membrane</location>
        <topology evidence="14">Multi-pass membrane protein</topology>
        <orientation evidence="14">Cytoplasmic side</orientation>
    </subcellularLocation>
    <subcellularLocation>
        <location evidence="1">Membrane</location>
    </subcellularLocation>
</comment>
<dbReference type="Pfam" id="PF17862">
    <property type="entry name" value="AAA_lid_3"/>
    <property type="match status" value="1"/>
</dbReference>
<evidence type="ECO:0000256" key="2">
    <source>
        <dbReference type="ARBA" id="ARBA00010044"/>
    </source>
</evidence>
<feature type="transmembrane region" description="Helical" evidence="14">
    <location>
        <begin position="112"/>
        <end position="133"/>
    </location>
</feature>
<dbReference type="PANTHER" id="PTHR23076">
    <property type="entry name" value="METALLOPROTEASE M41 FTSH"/>
    <property type="match status" value="1"/>
</dbReference>
<organism evidence="17">
    <name type="scientific">Candidatus Nanosynbacter sp. TM7-074</name>
    <dbReference type="NCBI Taxonomy" id="3158573"/>
    <lineage>
        <taxon>Bacteria</taxon>
        <taxon>Candidatus Saccharimonadota</taxon>
        <taxon>Candidatus Saccharimonadia</taxon>
        <taxon>Candidatus Nanosynbacterales</taxon>
        <taxon>Candidatus Nanosynbacteraceae</taxon>
        <taxon>Candidatus Nanosynbacter</taxon>
    </lineage>
</organism>
<keyword evidence="10 14" id="KW-1133">Transmembrane helix</keyword>
<evidence type="ECO:0000313" key="17">
    <source>
        <dbReference type="EMBL" id="XDN89707.1"/>
    </source>
</evidence>
<dbReference type="SMART" id="SM00382">
    <property type="entry name" value="AAA"/>
    <property type="match status" value="1"/>
</dbReference>
<evidence type="ECO:0000256" key="13">
    <source>
        <dbReference type="ARBA" id="ARBA00061570"/>
    </source>
</evidence>
<evidence type="ECO:0000256" key="8">
    <source>
        <dbReference type="ARBA" id="ARBA00022833"/>
    </source>
</evidence>
<dbReference type="GO" id="GO:0005524">
    <property type="term" value="F:ATP binding"/>
    <property type="evidence" value="ECO:0007669"/>
    <property type="project" value="UniProtKB-UniRule"/>
</dbReference>
<keyword evidence="5 14" id="KW-0479">Metal-binding</keyword>
<evidence type="ECO:0000256" key="11">
    <source>
        <dbReference type="ARBA" id="ARBA00023049"/>
    </source>
</evidence>
<evidence type="ECO:0000256" key="5">
    <source>
        <dbReference type="ARBA" id="ARBA00022723"/>
    </source>
</evidence>
<dbReference type="InterPro" id="IPR003959">
    <property type="entry name" value="ATPase_AAA_core"/>
</dbReference>
<dbReference type="GO" id="GO:0008270">
    <property type="term" value="F:zinc ion binding"/>
    <property type="evidence" value="ECO:0007669"/>
    <property type="project" value="UniProtKB-UniRule"/>
</dbReference>
<dbReference type="GO" id="GO:0005886">
    <property type="term" value="C:plasma membrane"/>
    <property type="evidence" value="ECO:0007669"/>
    <property type="project" value="UniProtKB-SubCell"/>
</dbReference>
<dbReference type="GO" id="GO:0004222">
    <property type="term" value="F:metalloendopeptidase activity"/>
    <property type="evidence" value="ECO:0007669"/>
    <property type="project" value="InterPro"/>
</dbReference>
<protein>
    <recommendedName>
        <fullName evidence="14">ATP-dependent zinc metalloprotease FtsH</fullName>
        <ecNumber evidence="14">3.4.24.-</ecNumber>
    </recommendedName>
</protein>
<feature type="binding site" evidence="14">
    <location>
        <position position="427"/>
    </location>
    <ligand>
        <name>Zn(2+)</name>
        <dbReference type="ChEBI" id="CHEBI:29105"/>
        <note>catalytic</note>
    </ligand>
</feature>
<keyword evidence="7 14" id="KW-0378">Hydrolase</keyword>
<dbReference type="FunFam" id="1.20.58.760:FF:000001">
    <property type="entry name" value="ATP-dependent zinc metalloprotease FtsH"/>
    <property type="match status" value="1"/>
</dbReference>
<dbReference type="PROSITE" id="PS00674">
    <property type="entry name" value="AAA"/>
    <property type="match status" value="1"/>
</dbReference>
<comment type="function">
    <text evidence="14">Acts as a processive, ATP-dependent zinc metallopeptidase for both cytoplasmic and membrane proteins. Plays a role in the quality control of integral membrane proteins.</text>
</comment>
<dbReference type="InterPro" id="IPR041569">
    <property type="entry name" value="AAA_lid_3"/>
</dbReference>
<feature type="binding site" evidence="14">
    <location>
        <position position="505"/>
    </location>
    <ligand>
        <name>Zn(2+)</name>
        <dbReference type="ChEBI" id="CHEBI:29105"/>
        <note>catalytic</note>
    </ligand>
</feature>
<keyword evidence="14" id="KW-1003">Cell membrane</keyword>
<sequence length="618" mass="67806">MPQRNGKNGINQIVKFGLFWAIIIFVALIFYATLFPASNLKDVALSDVVRRANEGKIAQLEIQGNDIKVTVKDQPKPTERSVKESGSIYEQGLNKDAKVEVKVIPPSTTGEVVWNLAVIVAPVLIIVVFFMFMMRQAQGQNNQAMGFGKSKARLYGQDKEKVLFSDIAGNDNAKQDLQEVVDFLKHPKKYKDLGAKIPKGVLLVGNPGTGKTMLARAVAGEAGVPFFSISGSEFVEMFVGVGASRVRDLFSKAKKNAPCIIFIDEIDAVGRKRGSGMGGGHDEREQTLNQILVEMDGFDGETNVIVLAATNRADVLDPALLRPGRFDRRVTITLPERKDREAILKVHFKKKPVDDTVDLDKLAAKTAGSSGADLANMANEAAIIAARRNKKKISNDELTEAFERVAIGPERKAKVMNEHEKELTAYHEAGHAIVGHVLPDSDPVHKVTIIPRGGTGGVTWFLPPEDKSYTNVYEFKDILARAMGGRIAEKLIYGDDGITTGAGSDLRKATEIARDMVIEQGMGQKLRDQVFHEDNGGLMFDKMTRERPYSDAVAELIDQEVETLIKEAARRAEVVLVANRKSLEDLKDALLKDETLEEAAVDEILQGAKLPKEAKLHA</sequence>
<dbReference type="InterPro" id="IPR005936">
    <property type="entry name" value="FtsH"/>
</dbReference>
<feature type="domain" description="AAA+ ATPase" evidence="16">
    <location>
        <begin position="197"/>
        <end position="336"/>
    </location>
</feature>
<keyword evidence="12 14" id="KW-0472">Membrane</keyword>
<evidence type="ECO:0000256" key="4">
    <source>
        <dbReference type="ARBA" id="ARBA00022692"/>
    </source>
</evidence>
<dbReference type="CDD" id="cd19501">
    <property type="entry name" value="RecA-like_FtsH"/>
    <property type="match status" value="1"/>
</dbReference>
<comment type="subunit">
    <text evidence="14">Homohexamer.</text>
</comment>
<dbReference type="Gene3D" id="3.40.50.300">
    <property type="entry name" value="P-loop containing nucleotide triphosphate hydrolases"/>
    <property type="match status" value="1"/>
</dbReference>
<dbReference type="InterPro" id="IPR003593">
    <property type="entry name" value="AAA+_ATPase"/>
</dbReference>
<keyword evidence="3 14" id="KW-0645">Protease</keyword>
<keyword evidence="4 14" id="KW-0812">Transmembrane</keyword>
<evidence type="ECO:0000256" key="14">
    <source>
        <dbReference type="HAMAP-Rule" id="MF_01458"/>
    </source>
</evidence>
<feature type="binding site" evidence="14">
    <location>
        <position position="431"/>
    </location>
    <ligand>
        <name>Zn(2+)</name>
        <dbReference type="ChEBI" id="CHEBI:29105"/>
        <note>catalytic</note>
    </ligand>
</feature>
<feature type="transmembrane region" description="Helical" evidence="14">
    <location>
        <begin position="12"/>
        <end position="34"/>
    </location>
</feature>
<dbReference type="SUPFAM" id="SSF140990">
    <property type="entry name" value="FtsH protease domain-like"/>
    <property type="match status" value="1"/>
</dbReference>
<dbReference type="SUPFAM" id="SSF52540">
    <property type="entry name" value="P-loop containing nucleoside triphosphate hydrolases"/>
    <property type="match status" value="1"/>
</dbReference>